<sequence length="79" mass="9031">MSIHFDKLTAAHVADWARGTLEDGLEGWTMAGDDVPLQYRMQPQADDTWIFEPTPYPPDGWERPTQRFAIQIAVTEVQN</sequence>
<accession>A0A229SCU4</accession>
<dbReference type="Proteomes" id="UP000215223">
    <property type="component" value="Unassembled WGS sequence"/>
</dbReference>
<name>A0A229SCU4_9PSEU</name>
<reference evidence="1 2" key="1">
    <citation type="submission" date="2017-07" db="EMBL/GenBank/DDBJ databases">
        <title>Amycolatopsis thailandensis Genome sequencing and assembly.</title>
        <authorList>
            <person name="Kaur N."/>
            <person name="Mayilraj S."/>
        </authorList>
    </citation>
    <scope>NUCLEOTIDE SEQUENCE [LARGE SCALE GENOMIC DNA]</scope>
    <source>
        <strain evidence="1 2">JCM 16380</strain>
    </source>
</reference>
<evidence type="ECO:0000313" key="1">
    <source>
        <dbReference type="EMBL" id="OXM56424.1"/>
    </source>
</evidence>
<proteinExistence type="predicted"/>
<dbReference type="AlphaFoldDB" id="A0A229SCU4"/>
<comment type="caution">
    <text evidence="1">The sequence shown here is derived from an EMBL/GenBank/DDBJ whole genome shotgun (WGS) entry which is preliminary data.</text>
</comment>
<gene>
    <name evidence="1" type="ORF">CFP71_13430</name>
</gene>
<organism evidence="1 2">
    <name type="scientific">Amycolatopsis thailandensis</name>
    <dbReference type="NCBI Taxonomy" id="589330"/>
    <lineage>
        <taxon>Bacteria</taxon>
        <taxon>Bacillati</taxon>
        <taxon>Actinomycetota</taxon>
        <taxon>Actinomycetes</taxon>
        <taxon>Pseudonocardiales</taxon>
        <taxon>Pseudonocardiaceae</taxon>
        <taxon>Amycolatopsis</taxon>
    </lineage>
</organism>
<protein>
    <submittedName>
        <fullName evidence="1">Uncharacterized protein</fullName>
    </submittedName>
</protein>
<dbReference type="RefSeq" id="WP_093934184.1">
    <property type="nucleotide sequence ID" value="NZ_NMQT01000043.1"/>
</dbReference>
<dbReference type="OrthoDB" id="9860069at2"/>
<keyword evidence="2" id="KW-1185">Reference proteome</keyword>
<evidence type="ECO:0000313" key="2">
    <source>
        <dbReference type="Proteomes" id="UP000215223"/>
    </source>
</evidence>
<dbReference type="EMBL" id="NMQT01000043">
    <property type="protein sequence ID" value="OXM56424.1"/>
    <property type="molecule type" value="Genomic_DNA"/>
</dbReference>